<dbReference type="KEGG" id="vg:36843825"/>
<name>A0A2U7U8C6_9VIRU</name>
<accession>A0A2U7U8C6</accession>
<evidence type="ECO:0000313" key="1">
    <source>
        <dbReference type="EMBL" id="AVK74684.1"/>
    </source>
</evidence>
<organism evidence="1">
    <name type="scientific">Pandoravirus quercus</name>
    <dbReference type="NCBI Taxonomy" id="2107709"/>
    <lineage>
        <taxon>Viruses</taxon>
        <taxon>Pandoravirus</taxon>
    </lineage>
</organism>
<proteinExistence type="predicted"/>
<dbReference type="EMBL" id="MG011689">
    <property type="protein sequence ID" value="AVK74684.1"/>
    <property type="molecule type" value="Genomic_DNA"/>
</dbReference>
<sequence>MQQQRQPQRPGNARWASPYTTLCDSRHTFLSTDPRQAADMAHVTQWPRTLRPEPEVAAAERRRNRWPAAGPFASVNNL</sequence>
<dbReference type="RefSeq" id="YP_009482953.1">
    <property type="nucleotide sequence ID" value="NC_037667.1"/>
</dbReference>
<reference evidence="1" key="1">
    <citation type="journal article" date="2018" name="Nat. Commun.">
        <title>Diversity and evolution of the emerging Pandoraviridae family.</title>
        <authorList>
            <person name="Legendre M."/>
            <person name="Fabre E."/>
            <person name="Poirot O."/>
            <person name="Jeudy S."/>
            <person name="Lartigue A."/>
            <person name="Alempic J.M."/>
            <person name="Beucher L."/>
            <person name="Philippe N."/>
            <person name="Bertaux L."/>
            <person name="Christo-Foroux E."/>
            <person name="Labadie K."/>
            <person name="Coute Y."/>
            <person name="Abergel C."/>
            <person name="Claverie J.M."/>
        </authorList>
    </citation>
    <scope>NUCLEOTIDE SEQUENCE [LARGE SCALE GENOMIC DNA]</scope>
    <source>
        <strain evidence="1">Quercus</strain>
    </source>
</reference>
<gene>
    <name evidence="1" type="ORF">pqer_cds_262</name>
</gene>
<protein>
    <submittedName>
        <fullName evidence="1">Uncharacterized protein</fullName>
    </submittedName>
</protein>
<dbReference type="GeneID" id="36843825"/>
<dbReference type="Proteomes" id="UP000248852">
    <property type="component" value="Segment"/>
</dbReference>